<dbReference type="eggNOG" id="KOG0968">
    <property type="taxonomic scope" value="Eukaryota"/>
</dbReference>
<evidence type="ECO:0000259" key="23">
    <source>
        <dbReference type="Pfam" id="PF03104"/>
    </source>
</evidence>
<dbReference type="Gene3D" id="1.10.132.60">
    <property type="entry name" value="DNA polymerase family B, C-terminal domain"/>
    <property type="match status" value="1"/>
</dbReference>
<keyword evidence="28" id="KW-1185">Reference proteome</keyword>
<organism evidence="28">
    <name type="scientific">Schizophyllum commune (strain H4-8 / FGSC 9210)</name>
    <name type="common">Split gill fungus</name>
    <dbReference type="NCBI Taxonomy" id="578458"/>
    <lineage>
        <taxon>Eukaryota</taxon>
        <taxon>Fungi</taxon>
        <taxon>Dikarya</taxon>
        <taxon>Basidiomycota</taxon>
        <taxon>Agaricomycotina</taxon>
        <taxon>Agaricomycetes</taxon>
        <taxon>Agaricomycetidae</taxon>
        <taxon>Agaricales</taxon>
        <taxon>Schizophyllaceae</taxon>
        <taxon>Schizophyllum</taxon>
    </lineage>
</organism>
<evidence type="ECO:0000256" key="16">
    <source>
        <dbReference type="ARBA" id="ARBA00023204"/>
    </source>
</evidence>
<dbReference type="InterPro" id="IPR043502">
    <property type="entry name" value="DNA/RNA_pol_sf"/>
</dbReference>
<dbReference type="STRING" id="578458.D8PQ60"/>
<keyword evidence="7 20" id="KW-0235">DNA replication</keyword>
<dbReference type="OrthoDB" id="2414538at2759"/>
<dbReference type="InterPro" id="IPR023211">
    <property type="entry name" value="DNA_pol_palm_dom_sf"/>
</dbReference>
<keyword evidence="17 20" id="KW-0539">Nucleus</keyword>
<evidence type="ECO:0000256" key="3">
    <source>
        <dbReference type="ARBA" id="ARBA00005755"/>
    </source>
</evidence>
<keyword evidence="16" id="KW-0234">DNA repair</keyword>
<dbReference type="Pfam" id="PF14260">
    <property type="entry name" value="zf-C4pol"/>
    <property type="match status" value="1"/>
</dbReference>
<feature type="compositionally biased region" description="Acidic residues" evidence="21">
    <location>
        <begin position="476"/>
        <end position="486"/>
    </location>
</feature>
<dbReference type="SUPFAM" id="SSF56672">
    <property type="entry name" value="DNA/RNA polymerases"/>
    <property type="match status" value="1"/>
</dbReference>
<feature type="domain" description="C4-type zinc-finger of DNA polymerase delta" evidence="24">
    <location>
        <begin position="1436"/>
        <end position="1505"/>
    </location>
</feature>
<dbReference type="EC" id="2.7.7.7" evidence="20"/>
<comment type="cofactor">
    <cofactor evidence="1 20">
        <name>[4Fe-4S] cluster</name>
        <dbReference type="ChEBI" id="CHEBI:49883"/>
    </cofactor>
</comment>
<gene>
    <name evidence="27" type="ORF">SCHCODRAFT_80794</name>
</gene>
<accession>D8PQ60</accession>
<dbReference type="SMART" id="SM00486">
    <property type="entry name" value="POLBc"/>
    <property type="match status" value="1"/>
</dbReference>
<feature type="region of interest" description="Disordered" evidence="21">
    <location>
        <begin position="1396"/>
        <end position="1415"/>
    </location>
</feature>
<dbReference type="InterPro" id="IPR042087">
    <property type="entry name" value="DNA_pol_B_thumb"/>
</dbReference>
<evidence type="ECO:0000259" key="25">
    <source>
        <dbReference type="Pfam" id="PF24055"/>
    </source>
</evidence>
<evidence type="ECO:0000256" key="13">
    <source>
        <dbReference type="ARBA" id="ARBA00023004"/>
    </source>
</evidence>
<evidence type="ECO:0000259" key="24">
    <source>
        <dbReference type="Pfam" id="PF14260"/>
    </source>
</evidence>
<dbReference type="SUPFAM" id="SSF53098">
    <property type="entry name" value="Ribonuclease H-like"/>
    <property type="match status" value="1"/>
</dbReference>
<dbReference type="GO" id="GO:0005739">
    <property type="term" value="C:mitochondrion"/>
    <property type="evidence" value="ECO:0007669"/>
    <property type="project" value="EnsemblFungi"/>
</dbReference>
<keyword evidence="11 20" id="KW-0862">Zinc</keyword>
<dbReference type="Pfam" id="PF00136">
    <property type="entry name" value="DNA_pol_B"/>
    <property type="match status" value="1"/>
</dbReference>
<evidence type="ECO:0000256" key="1">
    <source>
        <dbReference type="ARBA" id="ARBA00001966"/>
    </source>
</evidence>
<dbReference type="FunFam" id="1.10.132.60:FF:000007">
    <property type="entry name" value="DNA polymerase"/>
    <property type="match status" value="1"/>
</dbReference>
<name>D8PQ60_SCHCM</name>
<sequence length="1541" mass="174468">MSAPSAPSASGSQDPRTTLRVRINQIDHIMIPPGPLDKSTKPWAPIIRIYGASSITGRKACVHVHQVYPYFFIEYKGDLDPKCVKQYIAKLTHSLDHAIAVSLKRDPASNKAQYVRAIVLVKGIHFYGYHSTYSPFLKVLMIDPNIVRRAVTILQSPSIMSTQFRVYESHLSYYLQFLSDFGLYGCGWMDMAEVFERGKEGDELALTAPTFKPSSYFRQSRMALEVDVVAHQILNRHRLTARNIHHQIPEPPFPPEPQVPSVRELWEDERQRRQARGLDPSPEMPVDPSDSSRGPGGDWVSEAQFWEVMRRRIEQDRADPPPPADPKAKAWEKYAMTTFESIEALWDEEWRVWKPDRTVQGRPSRAYEQDDAAGRPPVSNDDEIDVDMSVFLTQGMLRFDDDEADKDADGWTGAQEPQAEEDEKDDNILEDFDADDIQDESGAQPTEEDMNAFFADGKDDEEHTEEFALPKLSPPPEEESPEASDDDNPRPNKRRRVRMNDVTQIIPEPASDQSFDIPSSTSLPRTLPRTISRSLSFRATPQRTRRFVYAIPPPTTKDLLETVDDFHIPTKVYRSPYYSNPSDAPERPREFAGLMYYLKGGDGLGTLDEWDTGPPGKHSMRASSTKPSRLIRDDIWGWEYAGSPPSPRTCKHWLRSQPSKSDADAAKAKKSRSQIEGPTQADIYGLKASPGDAGAYRERQTMTKFSLELLVPTRGHLLPDPSEDIIAAVFYCHQQADGQLLPVQIIAVDGPQLRPERLRDLKIQCVDTELDLLNMVVDTVVDLDPDIIAGWEAQTQSWGYLVARGNDYGLDIADLMGRAPPRRAASAQGLDRWGLRKGTTIKVPGRHVLNIWRLMRTELTLSVYSFENVAFHVLRRRVPAYNHATLTRWFNSDVPHHTTQALHYLANRTLMDLEILEGSEVVTKNAEFARVFGVDFYSVLTRGSQFKVESFMFRLAKPESYVLLSPSKIDVGKQNAAECMPLIMEPTSAFYSSPLLVLDFQSLYPSVMIAYNYSYDTCLGRITPFQGRYKFGVTDLNIPKGTYELLQDDINISPNGIAYVKQRIRRGLLGRMLTELLDTRVMVKQAMKGVPDKALQRILNARQLGLKYISNVTYGYTSATYSGRMPAVEIADSIVQTGRETLEKAIDLINSHPKWGAQVVYGDTDSVFVYLIGKTKEQAFRIGYDMADTITALNPKPIKLKFEKVYLPCVLLAKKRYVGFKYECVDDAEPGFDAKGIETVRRDGVPAQQKMTENCLKILFRTQDLSQVKDYCLRSWTKLMENRASVQDFVFAKEVRMGTYSDKGPPPPGVTVAARKQAADPNAEPQYAERVRYVIARGLPGSRLVERAFDPLEFLNNSQLRLDAVYYITRVLMPPLERIFNLVGADIQQWYDQMPKVKDPTQGSPRKWSPRKGEQPTMGLLDTLVNIEEHFQDYSCLRCGELAYDGVCDDCRTVPQTTAADLLTTIRTHELRSMQIQTICASCSKTPQAESIACESLDCPWMYARKRADGKAEFLAALRHALNAVQEDKDDLDDFDSRIDW</sequence>
<dbReference type="VEuPathDB" id="FungiDB:SCHCODRAFT_02744535"/>
<dbReference type="GeneID" id="9584918"/>
<dbReference type="Proteomes" id="UP000007431">
    <property type="component" value="Unassembled WGS sequence"/>
</dbReference>
<dbReference type="GO" id="GO:0042276">
    <property type="term" value="P:error-prone translesion synthesis"/>
    <property type="evidence" value="ECO:0007669"/>
    <property type="project" value="EnsemblFungi"/>
</dbReference>
<dbReference type="GO" id="GO:0003677">
    <property type="term" value="F:DNA binding"/>
    <property type="evidence" value="ECO:0007669"/>
    <property type="project" value="UniProtKB-KW"/>
</dbReference>
<dbReference type="GO" id="GO:0016035">
    <property type="term" value="C:zeta DNA polymerase complex"/>
    <property type="evidence" value="ECO:0007669"/>
    <property type="project" value="EnsemblFungi"/>
</dbReference>
<dbReference type="InterPro" id="IPR017964">
    <property type="entry name" value="DNA-dir_DNA_pol_B_CS"/>
</dbReference>
<dbReference type="InterPro" id="IPR036397">
    <property type="entry name" value="RNaseH_sf"/>
</dbReference>
<dbReference type="HOGENOM" id="CLU_000203_3_1_1"/>
<evidence type="ECO:0000256" key="19">
    <source>
        <dbReference type="ARBA" id="ARBA00066055"/>
    </source>
</evidence>
<proteinExistence type="inferred from homology"/>
<feature type="domain" description="DNA-directed DNA polymerase family B multifunctional" evidence="22">
    <location>
        <begin position="936"/>
        <end position="1381"/>
    </location>
</feature>
<dbReference type="Pfam" id="PF24055">
    <property type="entry name" value="POL3_N"/>
    <property type="match status" value="1"/>
</dbReference>
<evidence type="ECO:0000313" key="28">
    <source>
        <dbReference type="Proteomes" id="UP000007431"/>
    </source>
</evidence>
<feature type="compositionally biased region" description="Acidic residues" evidence="21">
    <location>
        <begin position="418"/>
        <end position="431"/>
    </location>
</feature>
<evidence type="ECO:0000256" key="15">
    <source>
        <dbReference type="ARBA" id="ARBA00023125"/>
    </source>
</evidence>
<dbReference type="GO" id="GO:0003887">
    <property type="term" value="F:DNA-directed DNA polymerase activity"/>
    <property type="evidence" value="ECO:0007669"/>
    <property type="project" value="UniProtKB-KW"/>
</dbReference>
<evidence type="ECO:0000256" key="20">
    <source>
        <dbReference type="RuleBase" id="RU000442"/>
    </source>
</evidence>
<feature type="region of interest" description="Disordered" evidence="21">
    <location>
        <begin position="459"/>
        <end position="526"/>
    </location>
</feature>
<evidence type="ECO:0000256" key="4">
    <source>
        <dbReference type="ARBA" id="ARBA00022485"/>
    </source>
</evidence>
<feature type="region of interest" description="Disordered" evidence="21">
    <location>
        <begin position="646"/>
        <end position="688"/>
    </location>
</feature>
<evidence type="ECO:0000313" key="27">
    <source>
        <dbReference type="EMBL" id="EFJ03720.1"/>
    </source>
</evidence>
<keyword evidence="13 20" id="KW-0408">Iron</keyword>
<dbReference type="InterPro" id="IPR006134">
    <property type="entry name" value="DNA-dir_DNA_pol_B_multi_dom"/>
</dbReference>
<feature type="region of interest" description="Disordered" evidence="21">
    <location>
        <begin position="268"/>
        <end position="299"/>
    </location>
</feature>
<evidence type="ECO:0000256" key="17">
    <source>
        <dbReference type="ARBA" id="ARBA00023242"/>
    </source>
</evidence>
<keyword evidence="15 20" id="KW-0238">DNA-binding</keyword>
<dbReference type="InterPro" id="IPR056435">
    <property type="entry name" value="DPOD/Z_N"/>
</dbReference>
<comment type="subcellular location">
    <subcellularLocation>
        <location evidence="2 20">Nucleus</location>
    </subcellularLocation>
</comment>
<dbReference type="GO" id="GO:0000724">
    <property type="term" value="P:double-strand break repair via homologous recombination"/>
    <property type="evidence" value="ECO:0007669"/>
    <property type="project" value="TreeGrafter"/>
</dbReference>
<dbReference type="GO" id="GO:0006260">
    <property type="term" value="P:DNA replication"/>
    <property type="evidence" value="ECO:0007669"/>
    <property type="project" value="UniProtKB-KW"/>
</dbReference>
<feature type="compositionally biased region" description="Polar residues" evidence="21">
    <location>
        <begin position="511"/>
        <end position="526"/>
    </location>
</feature>
<evidence type="ECO:0000256" key="2">
    <source>
        <dbReference type="ARBA" id="ARBA00004123"/>
    </source>
</evidence>
<dbReference type="FunFam" id="1.10.287.690:FF:000002">
    <property type="entry name" value="DNA polymerase zeta"/>
    <property type="match status" value="1"/>
</dbReference>
<keyword evidence="9" id="KW-0227">DNA damage</keyword>
<dbReference type="EMBL" id="GL377302">
    <property type="protein sequence ID" value="EFJ03720.1"/>
    <property type="molecule type" value="Genomic_DNA"/>
</dbReference>
<dbReference type="PANTHER" id="PTHR45812:SF1">
    <property type="entry name" value="DNA POLYMERASE ZETA CATALYTIC SUBUNIT"/>
    <property type="match status" value="1"/>
</dbReference>
<feature type="region of interest" description="Disordered" evidence="21">
    <location>
        <begin position="357"/>
        <end position="385"/>
    </location>
</feature>
<evidence type="ECO:0000256" key="5">
    <source>
        <dbReference type="ARBA" id="ARBA00022679"/>
    </source>
</evidence>
<comment type="catalytic activity">
    <reaction evidence="18 20">
        <text>DNA(n) + a 2'-deoxyribonucleoside 5'-triphosphate = DNA(n+1) + diphosphate</text>
        <dbReference type="Rhea" id="RHEA:22508"/>
        <dbReference type="Rhea" id="RHEA-COMP:17339"/>
        <dbReference type="Rhea" id="RHEA-COMP:17340"/>
        <dbReference type="ChEBI" id="CHEBI:33019"/>
        <dbReference type="ChEBI" id="CHEBI:61560"/>
        <dbReference type="ChEBI" id="CHEBI:173112"/>
        <dbReference type="EC" id="2.7.7.7"/>
    </reaction>
</comment>
<dbReference type="Gene3D" id="3.30.342.10">
    <property type="entry name" value="DNA Polymerase, chain B, domain 1"/>
    <property type="match status" value="1"/>
</dbReference>
<comment type="subunit">
    <text evidence="19">Forms DNA polymerase zeta with REV7.</text>
</comment>
<evidence type="ECO:0000256" key="8">
    <source>
        <dbReference type="ARBA" id="ARBA00022723"/>
    </source>
</evidence>
<dbReference type="InterPro" id="IPR012337">
    <property type="entry name" value="RNaseH-like_sf"/>
</dbReference>
<feature type="domain" description="DNA polymerase zeta catalytic subunit N-terminal" evidence="26">
    <location>
        <begin position="19"/>
        <end position="65"/>
    </location>
</feature>
<dbReference type="CDD" id="cd05778">
    <property type="entry name" value="DNA_polB_zeta_exo"/>
    <property type="match status" value="1"/>
</dbReference>
<dbReference type="FunCoup" id="D8PQ60">
    <property type="interactions" value="363"/>
</dbReference>
<evidence type="ECO:0000256" key="12">
    <source>
        <dbReference type="ARBA" id="ARBA00022932"/>
    </source>
</evidence>
<dbReference type="CDD" id="cd05534">
    <property type="entry name" value="POLBc_zeta"/>
    <property type="match status" value="1"/>
</dbReference>
<dbReference type="Gene3D" id="1.10.287.690">
    <property type="entry name" value="Helix hairpin bin"/>
    <property type="match status" value="1"/>
</dbReference>
<keyword evidence="14 20" id="KW-0411">Iron-sulfur</keyword>
<dbReference type="Gene3D" id="3.90.1600.10">
    <property type="entry name" value="Palm domain of DNA polymerase"/>
    <property type="match status" value="1"/>
</dbReference>
<dbReference type="OMA" id="GRNKMGF"/>
<dbReference type="GO" id="GO:0005634">
    <property type="term" value="C:nucleus"/>
    <property type="evidence" value="ECO:0007669"/>
    <property type="project" value="UniProtKB-SubCell"/>
</dbReference>
<dbReference type="PRINTS" id="PR00106">
    <property type="entry name" value="DNAPOLB"/>
</dbReference>
<dbReference type="GO" id="GO:0008270">
    <property type="term" value="F:zinc ion binding"/>
    <property type="evidence" value="ECO:0007669"/>
    <property type="project" value="UniProtKB-KW"/>
</dbReference>
<evidence type="ECO:0000259" key="26">
    <source>
        <dbReference type="Pfam" id="PF24065"/>
    </source>
</evidence>
<keyword evidence="6 20" id="KW-0548">Nucleotidyltransferase</keyword>
<feature type="compositionally biased region" description="Basic and acidic residues" evidence="21">
    <location>
        <begin position="459"/>
        <end position="468"/>
    </location>
</feature>
<keyword evidence="8 20" id="KW-0479">Metal-binding</keyword>
<dbReference type="Gene3D" id="3.30.420.10">
    <property type="entry name" value="Ribonuclease H-like superfamily/Ribonuclease H"/>
    <property type="match status" value="1"/>
</dbReference>
<dbReference type="PANTHER" id="PTHR45812">
    <property type="entry name" value="DNA POLYMERASE ZETA CATALYTIC SUBUNIT"/>
    <property type="match status" value="1"/>
</dbReference>
<keyword evidence="10 20" id="KW-0863">Zinc-finger</keyword>
<evidence type="ECO:0000256" key="11">
    <source>
        <dbReference type="ARBA" id="ARBA00022833"/>
    </source>
</evidence>
<dbReference type="GO" id="GO:0051539">
    <property type="term" value="F:4 iron, 4 sulfur cluster binding"/>
    <property type="evidence" value="ECO:0007669"/>
    <property type="project" value="UniProtKB-KW"/>
</dbReference>
<dbReference type="GO" id="GO:0000166">
    <property type="term" value="F:nucleotide binding"/>
    <property type="evidence" value="ECO:0007669"/>
    <property type="project" value="InterPro"/>
</dbReference>
<dbReference type="Pfam" id="PF24065">
    <property type="entry name" value="REV3_N"/>
    <property type="match status" value="1"/>
</dbReference>
<feature type="domain" description="DNA-directed DNA polymerase family B exonuclease" evidence="23">
    <location>
        <begin position="718"/>
        <end position="869"/>
    </location>
</feature>
<feature type="region of interest" description="Disordered" evidence="21">
    <location>
        <begin position="402"/>
        <end position="431"/>
    </location>
</feature>
<evidence type="ECO:0000256" key="18">
    <source>
        <dbReference type="ARBA" id="ARBA00049244"/>
    </source>
</evidence>
<dbReference type="GO" id="GO:0070987">
    <property type="term" value="P:error-free translesion synthesis"/>
    <property type="evidence" value="ECO:0007669"/>
    <property type="project" value="EnsemblFungi"/>
</dbReference>
<dbReference type="InterPro" id="IPR025687">
    <property type="entry name" value="Znf-C4pol"/>
</dbReference>
<evidence type="ECO:0000256" key="9">
    <source>
        <dbReference type="ARBA" id="ARBA00022763"/>
    </source>
</evidence>
<keyword evidence="4 20" id="KW-0004">4Fe-4S</keyword>
<reference evidence="27 28" key="1">
    <citation type="journal article" date="2010" name="Nat. Biotechnol.">
        <title>Genome sequence of the model mushroom Schizophyllum commune.</title>
        <authorList>
            <person name="Ohm R.A."/>
            <person name="de Jong J.F."/>
            <person name="Lugones L.G."/>
            <person name="Aerts A."/>
            <person name="Kothe E."/>
            <person name="Stajich J.E."/>
            <person name="de Vries R.P."/>
            <person name="Record E."/>
            <person name="Levasseur A."/>
            <person name="Baker S.E."/>
            <person name="Bartholomew K.A."/>
            <person name="Coutinho P.M."/>
            <person name="Erdmann S."/>
            <person name="Fowler T.J."/>
            <person name="Gathman A.C."/>
            <person name="Lombard V."/>
            <person name="Henrissat B."/>
            <person name="Knabe N."/>
            <person name="Kuees U."/>
            <person name="Lilly W.W."/>
            <person name="Lindquist E."/>
            <person name="Lucas S."/>
            <person name="Magnuson J.K."/>
            <person name="Piumi F."/>
            <person name="Raudaskoski M."/>
            <person name="Salamov A."/>
            <person name="Schmutz J."/>
            <person name="Schwarze F.W.M.R."/>
            <person name="vanKuyk P.A."/>
            <person name="Horton J.S."/>
            <person name="Grigoriev I.V."/>
            <person name="Woesten H.A.B."/>
        </authorList>
    </citation>
    <scope>NUCLEOTIDE SEQUENCE [LARGE SCALE GENOMIC DNA]</scope>
    <source>
        <strain evidence="28">H4-8 / FGSC 9210</strain>
    </source>
</reference>
<evidence type="ECO:0000256" key="7">
    <source>
        <dbReference type="ARBA" id="ARBA00022705"/>
    </source>
</evidence>
<keyword evidence="5 20" id="KW-0808">Transferase</keyword>
<comment type="similarity">
    <text evidence="3 20">Belongs to the DNA polymerase type-B family.</text>
</comment>
<protein>
    <recommendedName>
        <fullName evidence="20">DNA polymerase</fullName>
        <ecNumber evidence="20">2.7.7.7</ecNumber>
    </recommendedName>
</protein>
<evidence type="ECO:0000256" key="6">
    <source>
        <dbReference type="ARBA" id="ARBA00022695"/>
    </source>
</evidence>
<dbReference type="InParanoid" id="D8PQ60"/>
<evidence type="ECO:0000256" key="10">
    <source>
        <dbReference type="ARBA" id="ARBA00022771"/>
    </source>
</evidence>
<dbReference type="FunFam" id="3.30.420.10:FF:000024">
    <property type="entry name" value="DNA polymerase zeta catalytic subunit"/>
    <property type="match status" value="1"/>
</dbReference>
<evidence type="ECO:0000259" key="22">
    <source>
        <dbReference type="Pfam" id="PF00136"/>
    </source>
</evidence>
<dbReference type="Pfam" id="PF03104">
    <property type="entry name" value="DNA_pol_B_exo1"/>
    <property type="match status" value="1"/>
</dbReference>
<feature type="domain" description="DNA polymerase delta/zeta catalytic subunit N-terminal" evidence="25">
    <location>
        <begin position="66"/>
        <end position="147"/>
    </location>
</feature>
<dbReference type="InterPro" id="IPR006172">
    <property type="entry name" value="DNA-dir_DNA_pol_B"/>
</dbReference>
<dbReference type="InterPro" id="IPR056447">
    <property type="entry name" value="REV3_N"/>
</dbReference>
<dbReference type="InterPro" id="IPR006133">
    <property type="entry name" value="DNA-dir_DNA_pol_B_exonuc"/>
</dbReference>
<evidence type="ECO:0000256" key="14">
    <source>
        <dbReference type="ARBA" id="ARBA00023014"/>
    </source>
</evidence>
<dbReference type="RefSeq" id="XP_003038622.1">
    <property type="nucleotide sequence ID" value="XM_003038576.1"/>
</dbReference>
<dbReference type="KEGG" id="scm:SCHCO_02744535"/>
<dbReference type="InterPro" id="IPR030559">
    <property type="entry name" value="PolZ_Rev3"/>
</dbReference>
<evidence type="ECO:0000256" key="21">
    <source>
        <dbReference type="SAM" id="MobiDB-lite"/>
    </source>
</evidence>
<keyword evidence="12 20" id="KW-0239">DNA-directed DNA polymerase</keyword>
<dbReference type="PROSITE" id="PS00116">
    <property type="entry name" value="DNA_POLYMERASE_B"/>
    <property type="match status" value="1"/>
</dbReference>